<dbReference type="GO" id="GO:0006364">
    <property type="term" value="P:rRNA processing"/>
    <property type="evidence" value="ECO:0007669"/>
    <property type="project" value="UniProtKB-UniRule"/>
</dbReference>
<dbReference type="STRING" id="1670800.BSQ44_10260"/>
<protein>
    <recommendedName>
        <fullName evidence="8">Ribonuclease 3</fullName>
        <ecNumber evidence="8">3.1.26.3</ecNumber>
    </recommendedName>
    <alternativeName>
        <fullName evidence="8">Ribonuclease III</fullName>
        <shortName evidence="8">RNase III</shortName>
    </alternativeName>
</protein>
<keyword evidence="4 8" id="KW-0540">Nuclease</keyword>
<dbReference type="GO" id="GO:0005737">
    <property type="term" value="C:cytoplasm"/>
    <property type="evidence" value="ECO:0007669"/>
    <property type="project" value="UniProtKB-SubCell"/>
</dbReference>
<evidence type="ECO:0000313" key="13">
    <source>
        <dbReference type="Proteomes" id="UP000182840"/>
    </source>
</evidence>
<feature type="domain" description="RNase III" evidence="11">
    <location>
        <begin position="12"/>
        <end position="137"/>
    </location>
</feature>
<dbReference type="PROSITE" id="PS50137">
    <property type="entry name" value="DS_RBD"/>
    <property type="match status" value="1"/>
</dbReference>
<feature type="active site" evidence="8">
    <location>
        <position position="126"/>
    </location>
</feature>
<comment type="cofactor">
    <cofactor evidence="8">
        <name>Mg(2+)</name>
        <dbReference type="ChEBI" id="CHEBI:18420"/>
    </cofactor>
</comment>
<keyword evidence="3 8" id="KW-0507">mRNA processing</keyword>
<dbReference type="GO" id="GO:0006397">
    <property type="term" value="P:mRNA processing"/>
    <property type="evidence" value="ECO:0007669"/>
    <property type="project" value="UniProtKB-UniRule"/>
</dbReference>
<dbReference type="Pfam" id="PF00035">
    <property type="entry name" value="dsrm"/>
    <property type="match status" value="1"/>
</dbReference>
<dbReference type="KEGG" id="meso:BSQ44_10260"/>
<comment type="similarity">
    <text evidence="2">Belongs to the ribonuclease III family.</text>
</comment>
<evidence type="ECO:0000256" key="9">
    <source>
        <dbReference type="SAM" id="MobiDB-lite"/>
    </source>
</evidence>
<evidence type="ECO:0000313" key="12">
    <source>
        <dbReference type="EMBL" id="APH71707.1"/>
    </source>
</evidence>
<dbReference type="CDD" id="cd10845">
    <property type="entry name" value="DSRM_RNAse_III_family"/>
    <property type="match status" value="1"/>
</dbReference>
<proteinExistence type="inferred from homology"/>
<dbReference type="CDD" id="cd00593">
    <property type="entry name" value="RIBOc"/>
    <property type="match status" value="1"/>
</dbReference>
<sequence>MGARRPTGQALADAVRDRIGYAFRDHARLERALTHSSARRQTGSDYERLEFLGDRVLGLVVADMLFHAFPGAPEGELAVRLNALVSGAACAEVAEEIGLAELIHADSGLKTLAGPKGRGTRADVMEALLAAVYLEGGLEAARPLILKYWEPRSRESRGATRDPKTELQEWAHQSVGTAPVYTIAGREGPDHEPIFTVSVAVGGLEPTVGSGRSKREAEQASAAAMLAREGVLPKPEQDR</sequence>
<feature type="region of interest" description="Disordered" evidence="9">
    <location>
        <begin position="206"/>
        <end position="239"/>
    </location>
</feature>
<dbReference type="GO" id="GO:0019843">
    <property type="term" value="F:rRNA binding"/>
    <property type="evidence" value="ECO:0007669"/>
    <property type="project" value="UniProtKB-KW"/>
</dbReference>
<keyword evidence="8" id="KW-0479">Metal-binding</keyword>
<dbReference type="PROSITE" id="PS00517">
    <property type="entry name" value="RNASE_3_1"/>
    <property type="match status" value="1"/>
</dbReference>
<keyword evidence="8" id="KW-0698">rRNA processing</keyword>
<evidence type="ECO:0000256" key="8">
    <source>
        <dbReference type="HAMAP-Rule" id="MF_00104"/>
    </source>
</evidence>
<dbReference type="GO" id="GO:0046872">
    <property type="term" value="F:metal ion binding"/>
    <property type="evidence" value="ECO:0007669"/>
    <property type="project" value="UniProtKB-KW"/>
</dbReference>
<feature type="compositionally biased region" description="Low complexity" evidence="9">
    <location>
        <begin position="219"/>
        <end position="229"/>
    </location>
</feature>
<feature type="binding site" evidence="8">
    <location>
        <position position="123"/>
    </location>
    <ligand>
        <name>Mg(2+)</name>
        <dbReference type="ChEBI" id="CHEBI:18420"/>
    </ligand>
</feature>
<feature type="binding site" evidence="8">
    <location>
        <position position="126"/>
    </location>
    <ligand>
        <name>Mg(2+)</name>
        <dbReference type="ChEBI" id="CHEBI:18420"/>
    </ligand>
</feature>
<comment type="function">
    <text evidence="8">Digests double-stranded RNA. Involved in the processing of primary rRNA transcript to yield the immediate precursors to the large and small rRNAs (23S and 16S). Processes some mRNAs, and tRNAs when they are encoded in the rRNA operon. Processes pre-crRNA and tracrRNA of type II CRISPR loci if present in the organism.</text>
</comment>
<dbReference type="InterPro" id="IPR011907">
    <property type="entry name" value="RNase_III"/>
</dbReference>
<name>A0A1L3SQK6_9HYPH</name>
<dbReference type="RefSeq" id="WP_072603723.1">
    <property type="nucleotide sequence ID" value="NZ_CP018171.1"/>
</dbReference>
<dbReference type="GO" id="GO:0010468">
    <property type="term" value="P:regulation of gene expression"/>
    <property type="evidence" value="ECO:0007669"/>
    <property type="project" value="TreeGrafter"/>
</dbReference>
<accession>A0A1L3SQK6</accession>
<dbReference type="HAMAP" id="MF_00104">
    <property type="entry name" value="RNase_III"/>
    <property type="match status" value="1"/>
</dbReference>
<keyword evidence="6 8" id="KW-0378">Hydrolase</keyword>
<evidence type="ECO:0000256" key="5">
    <source>
        <dbReference type="ARBA" id="ARBA00022759"/>
    </source>
</evidence>
<feature type="domain" description="DRBM" evidence="10">
    <location>
        <begin position="162"/>
        <end position="231"/>
    </location>
</feature>
<comment type="subcellular location">
    <subcellularLocation>
        <location evidence="8">Cytoplasm</location>
    </subcellularLocation>
</comment>
<dbReference type="GO" id="GO:0008033">
    <property type="term" value="P:tRNA processing"/>
    <property type="evidence" value="ECO:0007669"/>
    <property type="project" value="UniProtKB-KW"/>
</dbReference>
<evidence type="ECO:0000256" key="2">
    <source>
        <dbReference type="ARBA" id="ARBA00010183"/>
    </source>
</evidence>
<dbReference type="InterPro" id="IPR000999">
    <property type="entry name" value="RNase_III_dom"/>
</dbReference>
<keyword evidence="8" id="KW-0963">Cytoplasm</keyword>
<dbReference type="InterPro" id="IPR014720">
    <property type="entry name" value="dsRBD_dom"/>
</dbReference>
<comment type="subunit">
    <text evidence="8">Homodimer.</text>
</comment>
<dbReference type="InterPro" id="IPR036389">
    <property type="entry name" value="RNase_III_sf"/>
</dbReference>
<keyword evidence="8" id="KW-0819">tRNA processing</keyword>
<keyword evidence="5 8" id="KW-0255">Endonuclease</keyword>
<dbReference type="PROSITE" id="PS50142">
    <property type="entry name" value="RNASE_3_2"/>
    <property type="match status" value="1"/>
</dbReference>
<keyword evidence="13" id="KW-1185">Reference proteome</keyword>
<keyword evidence="8" id="KW-0699">rRNA-binding</keyword>
<reference evidence="13" key="1">
    <citation type="submission" date="2016-11" db="EMBL/GenBank/DDBJ databases">
        <title>Mesorhizobium oceanicum sp. nov., isolated from deep seawater in South China Sea.</title>
        <authorList>
            <person name="Fu G.-Y."/>
        </authorList>
    </citation>
    <scope>NUCLEOTIDE SEQUENCE [LARGE SCALE GENOMIC DNA]</scope>
    <source>
        <strain evidence="13">B7</strain>
    </source>
</reference>
<dbReference type="GO" id="GO:0003725">
    <property type="term" value="F:double-stranded RNA binding"/>
    <property type="evidence" value="ECO:0007669"/>
    <property type="project" value="TreeGrafter"/>
</dbReference>
<dbReference type="SMART" id="SM00358">
    <property type="entry name" value="DSRM"/>
    <property type="match status" value="1"/>
</dbReference>
<evidence type="ECO:0000256" key="3">
    <source>
        <dbReference type="ARBA" id="ARBA00022664"/>
    </source>
</evidence>
<feature type="active site" evidence="8">
    <location>
        <position position="54"/>
    </location>
</feature>
<comment type="catalytic activity">
    <reaction evidence="1 8">
        <text>Endonucleolytic cleavage to 5'-phosphomonoester.</text>
        <dbReference type="EC" id="3.1.26.3"/>
    </reaction>
</comment>
<evidence type="ECO:0000256" key="7">
    <source>
        <dbReference type="ARBA" id="ARBA00022884"/>
    </source>
</evidence>
<dbReference type="EMBL" id="CP018171">
    <property type="protein sequence ID" value="APH71707.1"/>
    <property type="molecule type" value="Genomic_DNA"/>
</dbReference>
<evidence type="ECO:0000259" key="11">
    <source>
        <dbReference type="PROSITE" id="PS50142"/>
    </source>
</evidence>
<dbReference type="Gene3D" id="3.30.160.20">
    <property type="match status" value="1"/>
</dbReference>
<keyword evidence="8" id="KW-0460">Magnesium</keyword>
<dbReference type="AlphaFoldDB" id="A0A1L3SQK6"/>
<dbReference type="SUPFAM" id="SSF54768">
    <property type="entry name" value="dsRNA-binding domain-like"/>
    <property type="match status" value="1"/>
</dbReference>
<dbReference type="EC" id="3.1.26.3" evidence="8"/>
<dbReference type="Pfam" id="PF14622">
    <property type="entry name" value="Ribonucleas_3_3"/>
    <property type="match status" value="1"/>
</dbReference>
<keyword evidence="7 8" id="KW-0694">RNA-binding</keyword>
<evidence type="ECO:0000256" key="4">
    <source>
        <dbReference type="ARBA" id="ARBA00022722"/>
    </source>
</evidence>
<dbReference type="Proteomes" id="UP000182840">
    <property type="component" value="Chromosome"/>
</dbReference>
<dbReference type="PANTHER" id="PTHR11207">
    <property type="entry name" value="RIBONUCLEASE III"/>
    <property type="match status" value="1"/>
</dbReference>
<evidence type="ECO:0000256" key="6">
    <source>
        <dbReference type="ARBA" id="ARBA00022801"/>
    </source>
</evidence>
<organism evidence="12 13">
    <name type="scientific">Aquibium oceanicum</name>
    <dbReference type="NCBI Taxonomy" id="1670800"/>
    <lineage>
        <taxon>Bacteria</taxon>
        <taxon>Pseudomonadati</taxon>
        <taxon>Pseudomonadota</taxon>
        <taxon>Alphaproteobacteria</taxon>
        <taxon>Hyphomicrobiales</taxon>
        <taxon>Phyllobacteriaceae</taxon>
        <taxon>Aquibium</taxon>
    </lineage>
</organism>
<evidence type="ECO:0000256" key="1">
    <source>
        <dbReference type="ARBA" id="ARBA00000109"/>
    </source>
</evidence>
<feature type="binding site" evidence="8">
    <location>
        <position position="50"/>
    </location>
    <ligand>
        <name>Mg(2+)</name>
        <dbReference type="ChEBI" id="CHEBI:18420"/>
    </ligand>
</feature>
<dbReference type="OrthoDB" id="9805026at2"/>
<gene>
    <name evidence="8" type="primary">rnc</name>
    <name evidence="12" type="ORF">BSQ44_10260</name>
</gene>
<evidence type="ECO:0000259" key="10">
    <source>
        <dbReference type="PROSITE" id="PS50137"/>
    </source>
</evidence>
<dbReference type="NCBIfam" id="TIGR02191">
    <property type="entry name" value="RNaseIII"/>
    <property type="match status" value="1"/>
</dbReference>
<dbReference type="SMART" id="SM00535">
    <property type="entry name" value="RIBOc"/>
    <property type="match status" value="1"/>
</dbReference>
<dbReference type="Gene3D" id="1.10.1520.10">
    <property type="entry name" value="Ribonuclease III domain"/>
    <property type="match status" value="1"/>
</dbReference>
<dbReference type="PANTHER" id="PTHR11207:SF0">
    <property type="entry name" value="RIBONUCLEASE 3"/>
    <property type="match status" value="1"/>
</dbReference>
<dbReference type="SUPFAM" id="SSF69065">
    <property type="entry name" value="RNase III domain-like"/>
    <property type="match status" value="1"/>
</dbReference>
<dbReference type="GO" id="GO:0004525">
    <property type="term" value="F:ribonuclease III activity"/>
    <property type="evidence" value="ECO:0007669"/>
    <property type="project" value="UniProtKB-UniRule"/>
</dbReference>